<keyword evidence="3" id="KW-1185">Reference proteome</keyword>
<gene>
    <name evidence="2" type="ORF">HR45_19090</name>
</gene>
<keyword evidence="1" id="KW-0472">Membrane</keyword>
<comment type="caution">
    <text evidence="2">The sequence shown here is derived from an EMBL/GenBank/DDBJ whole genome shotgun (WGS) entry which is preliminary data.</text>
</comment>
<proteinExistence type="predicted"/>
<evidence type="ECO:0000313" key="3">
    <source>
        <dbReference type="Proteomes" id="UP000029264"/>
    </source>
</evidence>
<dbReference type="AlphaFoldDB" id="A0A094JU10"/>
<dbReference type="STRING" id="1515746.HR45_19090"/>
<protein>
    <submittedName>
        <fullName evidence="2">Uncharacterized protein</fullName>
    </submittedName>
</protein>
<dbReference type="OrthoDB" id="5587008at2"/>
<dbReference type="EMBL" id="JPEO01000030">
    <property type="protein sequence ID" value="KFZ35956.1"/>
    <property type="molecule type" value="Genomic_DNA"/>
</dbReference>
<feature type="transmembrane region" description="Helical" evidence="1">
    <location>
        <begin position="7"/>
        <end position="26"/>
    </location>
</feature>
<dbReference type="Proteomes" id="UP000029264">
    <property type="component" value="Unassembled WGS sequence"/>
</dbReference>
<sequence length="152" mass="17429">MALTRRRWNNIIIIACLLMIGVLTLLDRYTDDAPSDTVQLFDQQNPLSQLQLAGVWLAQTANGHWQCDERVLNCSEWVEHWQQLRVSAVELPANHQPADQPEELLIQVGQQQSQVWWLFPSVGMLRSAAGNWYEIPPSQRDGLQPLFKAEVK</sequence>
<evidence type="ECO:0000313" key="2">
    <source>
        <dbReference type="EMBL" id="KFZ35956.1"/>
    </source>
</evidence>
<keyword evidence="1" id="KW-1133">Transmembrane helix</keyword>
<dbReference type="RefSeq" id="WP_037445820.1">
    <property type="nucleotide sequence ID" value="NZ_JPEO01000030.1"/>
</dbReference>
<accession>A0A094JU10</accession>
<evidence type="ECO:0000256" key="1">
    <source>
        <dbReference type="SAM" id="Phobius"/>
    </source>
</evidence>
<dbReference type="eggNOG" id="ENOG5033ENG">
    <property type="taxonomic scope" value="Bacteria"/>
</dbReference>
<keyword evidence="1" id="KW-0812">Transmembrane</keyword>
<reference evidence="2 3" key="1">
    <citation type="submission" date="2014-06" db="EMBL/GenBank/DDBJ databases">
        <title>Shewanella sp. YQH10.</title>
        <authorList>
            <person name="Liu Y."/>
            <person name="Zeng R."/>
        </authorList>
    </citation>
    <scope>NUCLEOTIDE SEQUENCE [LARGE SCALE GENOMIC DNA]</scope>
    <source>
        <strain evidence="2 3">YQH10</strain>
    </source>
</reference>
<name>A0A094JU10_9GAMM</name>
<organism evidence="2 3">
    <name type="scientific">Shewanella mangrovi</name>
    <dbReference type="NCBI Taxonomy" id="1515746"/>
    <lineage>
        <taxon>Bacteria</taxon>
        <taxon>Pseudomonadati</taxon>
        <taxon>Pseudomonadota</taxon>
        <taxon>Gammaproteobacteria</taxon>
        <taxon>Alteromonadales</taxon>
        <taxon>Shewanellaceae</taxon>
        <taxon>Shewanella</taxon>
    </lineage>
</organism>